<name>A0A4R7S0U6_9BACT</name>
<dbReference type="AlphaFoldDB" id="A0A4R7S0U6"/>
<comment type="caution">
    <text evidence="5">The sequence shown here is derived from an EMBL/GenBank/DDBJ whole genome shotgun (WGS) entry which is preliminary data.</text>
</comment>
<protein>
    <submittedName>
        <fullName evidence="5">Transcriptional antiterminator RfaH</fullName>
    </submittedName>
</protein>
<keyword evidence="6" id="KW-1185">Reference proteome</keyword>
<dbReference type="InterPro" id="IPR006645">
    <property type="entry name" value="NGN-like_dom"/>
</dbReference>
<dbReference type="Gene3D" id="3.30.70.940">
    <property type="entry name" value="NusG, N-terminal domain"/>
    <property type="match status" value="1"/>
</dbReference>
<dbReference type="Proteomes" id="UP000295662">
    <property type="component" value="Unassembled WGS sequence"/>
</dbReference>
<evidence type="ECO:0000256" key="3">
    <source>
        <dbReference type="ARBA" id="ARBA00023163"/>
    </source>
</evidence>
<dbReference type="PANTHER" id="PTHR30265">
    <property type="entry name" value="RHO-INTERACTING TRANSCRIPTION TERMINATION FACTOR NUSG"/>
    <property type="match status" value="1"/>
</dbReference>
<sequence length="189" mass="21713">MEPGRCILWLMFSDQPAWYVIHSKPKCEHLAASMMLGLPDVETYCPRIRFQRNTKRGKVWFVEALFPSYFFARFAPANSLRAVRYSQNVIRIVAFGDQLISVTDETIRLLREEMEGQDVKIVQVGMNVGDTVELTEGPLRGLKGIVNSIHDGQERVKILMEFLGRESLIEVDATKLLTDHTPRDVFIER</sequence>
<dbReference type="PANTHER" id="PTHR30265:SF7">
    <property type="entry name" value="TRANSCRIPTION ANTITERMINATION PROTEIN RFAH"/>
    <property type="match status" value="1"/>
</dbReference>
<dbReference type="EMBL" id="SOCA01000003">
    <property type="protein sequence ID" value="TDU71008.1"/>
    <property type="molecule type" value="Genomic_DNA"/>
</dbReference>
<keyword evidence="1" id="KW-0889">Transcription antitermination</keyword>
<evidence type="ECO:0000256" key="2">
    <source>
        <dbReference type="ARBA" id="ARBA00023015"/>
    </source>
</evidence>
<keyword evidence="2" id="KW-0805">Transcription regulation</keyword>
<proteinExistence type="predicted"/>
<keyword evidence="3" id="KW-0804">Transcription</keyword>
<dbReference type="InterPro" id="IPR036735">
    <property type="entry name" value="NGN_dom_sf"/>
</dbReference>
<accession>A0A4R7S0U6</accession>
<evidence type="ECO:0000256" key="1">
    <source>
        <dbReference type="ARBA" id="ARBA00022814"/>
    </source>
</evidence>
<dbReference type="InterPro" id="IPR043425">
    <property type="entry name" value="NusG-like"/>
</dbReference>
<dbReference type="GO" id="GO:0006354">
    <property type="term" value="P:DNA-templated transcription elongation"/>
    <property type="evidence" value="ECO:0007669"/>
    <property type="project" value="InterPro"/>
</dbReference>
<dbReference type="GO" id="GO:0031564">
    <property type="term" value="P:transcription antitermination"/>
    <property type="evidence" value="ECO:0007669"/>
    <property type="project" value="UniProtKB-KW"/>
</dbReference>
<organism evidence="5 6">
    <name type="scientific">Prosthecobacter fusiformis</name>
    <dbReference type="NCBI Taxonomy" id="48464"/>
    <lineage>
        <taxon>Bacteria</taxon>
        <taxon>Pseudomonadati</taxon>
        <taxon>Verrucomicrobiota</taxon>
        <taxon>Verrucomicrobiia</taxon>
        <taxon>Verrucomicrobiales</taxon>
        <taxon>Verrucomicrobiaceae</taxon>
        <taxon>Prosthecobacter</taxon>
    </lineage>
</organism>
<dbReference type="SUPFAM" id="SSF82679">
    <property type="entry name" value="N-utilization substance G protein NusG, N-terminal domain"/>
    <property type="match status" value="1"/>
</dbReference>
<dbReference type="CDD" id="cd06091">
    <property type="entry name" value="KOW_NusG"/>
    <property type="match status" value="1"/>
</dbReference>
<evidence type="ECO:0000313" key="6">
    <source>
        <dbReference type="Proteomes" id="UP000295662"/>
    </source>
</evidence>
<evidence type="ECO:0000259" key="4">
    <source>
        <dbReference type="Pfam" id="PF02357"/>
    </source>
</evidence>
<evidence type="ECO:0000313" key="5">
    <source>
        <dbReference type="EMBL" id="TDU71008.1"/>
    </source>
</evidence>
<dbReference type="GO" id="GO:0005829">
    <property type="term" value="C:cytosol"/>
    <property type="evidence" value="ECO:0007669"/>
    <property type="project" value="TreeGrafter"/>
</dbReference>
<dbReference type="SUPFAM" id="SSF50104">
    <property type="entry name" value="Translation proteins SH3-like domain"/>
    <property type="match status" value="1"/>
</dbReference>
<dbReference type="Pfam" id="PF02357">
    <property type="entry name" value="NusG"/>
    <property type="match status" value="1"/>
</dbReference>
<reference evidence="5 6" key="1">
    <citation type="submission" date="2019-03" db="EMBL/GenBank/DDBJ databases">
        <title>Genomic Encyclopedia of Archaeal and Bacterial Type Strains, Phase II (KMG-II): from individual species to whole genera.</title>
        <authorList>
            <person name="Goeker M."/>
        </authorList>
    </citation>
    <scope>NUCLEOTIDE SEQUENCE [LARGE SCALE GENOMIC DNA]</scope>
    <source>
        <strain evidence="5 6">ATCC 25309</strain>
    </source>
</reference>
<feature type="domain" description="NusG-like N-terminal" evidence="4">
    <location>
        <begin position="17"/>
        <end position="110"/>
    </location>
</feature>
<gene>
    <name evidence="5" type="ORF">EI77_02126</name>
</gene>
<dbReference type="InterPro" id="IPR008991">
    <property type="entry name" value="Translation_prot_SH3-like_sf"/>
</dbReference>